<dbReference type="InterPro" id="IPR012337">
    <property type="entry name" value="RNaseH-like_sf"/>
</dbReference>
<name>A0AAD8MNJ9_9APIA</name>
<evidence type="ECO:0000256" key="1">
    <source>
        <dbReference type="ARBA" id="ARBA00004123"/>
    </source>
</evidence>
<protein>
    <submittedName>
        <fullName evidence="10">Small RNA degrading nuclease 3</fullName>
    </submittedName>
</protein>
<dbReference type="GO" id="GO:0005634">
    <property type="term" value="C:nucleus"/>
    <property type="evidence" value="ECO:0007669"/>
    <property type="project" value="UniProtKB-SubCell"/>
</dbReference>
<dbReference type="AlphaFoldDB" id="A0AAD8MNJ9"/>
<dbReference type="InterPro" id="IPR036397">
    <property type="entry name" value="RNaseH_sf"/>
</dbReference>
<reference evidence="10" key="1">
    <citation type="submission" date="2023-02" db="EMBL/GenBank/DDBJ databases">
        <title>Genome of toxic invasive species Heracleum sosnowskyi carries increased number of genes despite the absence of recent whole-genome duplications.</title>
        <authorList>
            <person name="Schelkunov M."/>
            <person name="Shtratnikova V."/>
            <person name="Makarenko M."/>
            <person name="Klepikova A."/>
            <person name="Omelchenko D."/>
            <person name="Novikova G."/>
            <person name="Obukhova E."/>
            <person name="Bogdanov V."/>
            <person name="Penin A."/>
            <person name="Logacheva M."/>
        </authorList>
    </citation>
    <scope>NUCLEOTIDE SEQUENCE</scope>
    <source>
        <strain evidence="10">Hsosn_3</strain>
        <tissue evidence="10">Leaf</tissue>
    </source>
</reference>
<dbReference type="PANTHER" id="PTHR12801">
    <property type="entry name" value="RNA EXONUCLEASE REXO1 / RECO3 FAMILY MEMBER-RELATED"/>
    <property type="match status" value="1"/>
</dbReference>
<sequence length="498" mass="55773">MDGKLQAAGKDVLVQIVKLAQKKGMEGSKGGWKQFLSSYDKKIGASLSDPSRRSPEVLLAFLNTFTKEEDLKYFEEIMESYVNRDKMLKDLKKSASAESLEQKLVRLTFEHPQYPSSYLFPSHEEGWEVTKRIKKSKAMKSNDMISVDCEMVLCEDGTEALVRVCVVDRNLEVKLDKLVNPDKAVADYRTAITGITAEDLENETCSLLYVQKSLKNLLRNGTILVGHSLNNDLKALKLDHARVIDTALVFKYANGSHSRRPSLVDLCKSVLGFELRQMGAPHNCLDDACAAMKLVLAKIESGVEDFSLLPEKDVPEKEMAKLLVHRISTSLPEEELHNIIPGDFTIEVKTAKKAGRGLYSAFVIFGNQQLANEAYINLDGKEEQDSSGRPRKLVSYKLTTGVTDSLYVCKMVHDSQIGQNVSKTSLEGEVPVKSSKRSPEGEVPVKSKKSKPDSIIQEPEQKQADSEIERLKLQLRLRDQEISKLNKIIVALSRKQKR</sequence>
<evidence type="ECO:0000313" key="11">
    <source>
        <dbReference type="Proteomes" id="UP001237642"/>
    </source>
</evidence>
<dbReference type="SMART" id="SM00479">
    <property type="entry name" value="EXOIII"/>
    <property type="match status" value="1"/>
</dbReference>
<dbReference type="Pfam" id="PF00929">
    <property type="entry name" value="RNase_T"/>
    <property type="match status" value="1"/>
</dbReference>
<accession>A0AAD8MNJ9</accession>
<comment type="function">
    <text evidence="7">3'-5' exonuclease degrading single-stranded small RNAs.</text>
</comment>
<dbReference type="Gene3D" id="3.30.420.10">
    <property type="entry name" value="Ribonuclease H-like superfamily/Ribonuclease H"/>
    <property type="match status" value="1"/>
</dbReference>
<evidence type="ECO:0000259" key="9">
    <source>
        <dbReference type="SMART" id="SM00479"/>
    </source>
</evidence>
<dbReference type="EMBL" id="JAUIZM010000005">
    <property type="protein sequence ID" value="KAK1383235.1"/>
    <property type="molecule type" value="Genomic_DNA"/>
</dbReference>
<keyword evidence="4" id="KW-0378">Hydrolase</keyword>
<evidence type="ECO:0000256" key="7">
    <source>
        <dbReference type="ARBA" id="ARBA00053817"/>
    </source>
</evidence>
<dbReference type="SUPFAM" id="SSF53098">
    <property type="entry name" value="Ribonuclease H-like"/>
    <property type="match status" value="1"/>
</dbReference>
<comment type="similarity">
    <text evidence="2">Belongs to the REXO1/REXO3 family.</text>
</comment>
<evidence type="ECO:0000256" key="6">
    <source>
        <dbReference type="ARBA" id="ARBA00023242"/>
    </source>
</evidence>
<dbReference type="FunFam" id="3.30.420.10:FF:000080">
    <property type="entry name" value="Small RNA degrading nuclease 3"/>
    <property type="match status" value="1"/>
</dbReference>
<comment type="caution">
    <text evidence="10">The sequence shown here is derived from an EMBL/GenBank/DDBJ whole genome shotgun (WGS) entry which is preliminary data.</text>
</comment>
<reference evidence="10" key="2">
    <citation type="submission" date="2023-05" db="EMBL/GenBank/DDBJ databases">
        <authorList>
            <person name="Schelkunov M.I."/>
        </authorList>
    </citation>
    <scope>NUCLEOTIDE SEQUENCE</scope>
    <source>
        <strain evidence="10">Hsosn_3</strain>
        <tissue evidence="10">Leaf</tissue>
    </source>
</reference>
<evidence type="ECO:0000256" key="5">
    <source>
        <dbReference type="ARBA" id="ARBA00022839"/>
    </source>
</evidence>
<organism evidence="10 11">
    <name type="scientific">Heracleum sosnowskyi</name>
    <dbReference type="NCBI Taxonomy" id="360622"/>
    <lineage>
        <taxon>Eukaryota</taxon>
        <taxon>Viridiplantae</taxon>
        <taxon>Streptophyta</taxon>
        <taxon>Embryophyta</taxon>
        <taxon>Tracheophyta</taxon>
        <taxon>Spermatophyta</taxon>
        <taxon>Magnoliopsida</taxon>
        <taxon>eudicotyledons</taxon>
        <taxon>Gunneridae</taxon>
        <taxon>Pentapetalae</taxon>
        <taxon>asterids</taxon>
        <taxon>campanulids</taxon>
        <taxon>Apiales</taxon>
        <taxon>Apiaceae</taxon>
        <taxon>Apioideae</taxon>
        <taxon>apioid superclade</taxon>
        <taxon>Tordylieae</taxon>
        <taxon>Tordyliinae</taxon>
        <taxon>Heracleum</taxon>
    </lineage>
</organism>
<dbReference type="InterPro" id="IPR034922">
    <property type="entry name" value="REX1-like_exo"/>
</dbReference>
<dbReference type="Proteomes" id="UP001237642">
    <property type="component" value="Unassembled WGS sequence"/>
</dbReference>
<feature type="region of interest" description="Disordered" evidence="8">
    <location>
        <begin position="426"/>
        <end position="465"/>
    </location>
</feature>
<dbReference type="GO" id="GO:0004527">
    <property type="term" value="F:exonuclease activity"/>
    <property type="evidence" value="ECO:0007669"/>
    <property type="project" value="UniProtKB-KW"/>
</dbReference>
<keyword evidence="3" id="KW-0540">Nuclease</keyword>
<evidence type="ECO:0000256" key="2">
    <source>
        <dbReference type="ARBA" id="ARBA00006357"/>
    </source>
</evidence>
<dbReference type="CDD" id="cd06145">
    <property type="entry name" value="REX1_like"/>
    <property type="match status" value="1"/>
</dbReference>
<dbReference type="GO" id="GO:0003676">
    <property type="term" value="F:nucleic acid binding"/>
    <property type="evidence" value="ECO:0007669"/>
    <property type="project" value="InterPro"/>
</dbReference>
<evidence type="ECO:0000256" key="3">
    <source>
        <dbReference type="ARBA" id="ARBA00022722"/>
    </source>
</evidence>
<keyword evidence="11" id="KW-1185">Reference proteome</keyword>
<evidence type="ECO:0000256" key="8">
    <source>
        <dbReference type="SAM" id="MobiDB-lite"/>
    </source>
</evidence>
<feature type="domain" description="Exonuclease" evidence="9">
    <location>
        <begin position="143"/>
        <end position="304"/>
    </location>
</feature>
<evidence type="ECO:0000256" key="4">
    <source>
        <dbReference type="ARBA" id="ARBA00022801"/>
    </source>
</evidence>
<dbReference type="InterPro" id="IPR013520">
    <property type="entry name" value="Ribonucl_H"/>
</dbReference>
<comment type="subcellular location">
    <subcellularLocation>
        <location evidence="1">Nucleus</location>
    </subcellularLocation>
</comment>
<keyword evidence="6" id="KW-0539">Nucleus</keyword>
<dbReference type="InterPro" id="IPR047021">
    <property type="entry name" value="REXO1/3/4-like"/>
</dbReference>
<gene>
    <name evidence="10" type="ORF">POM88_020970</name>
</gene>
<proteinExistence type="inferred from homology"/>
<evidence type="ECO:0000313" key="10">
    <source>
        <dbReference type="EMBL" id="KAK1383235.1"/>
    </source>
</evidence>
<keyword evidence="5" id="KW-0269">Exonuclease</keyword>
<dbReference type="PANTHER" id="PTHR12801:SF115">
    <property type="entry name" value="FI18136P1-RELATED"/>
    <property type="match status" value="1"/>
</dbReference>